<feature type="transmembrane region" description="Helical" evidence="1">
    <location>
        <begin position="144"/>
        <end position="165"/>
    </location>
</feature>
<feature type="transmembrane region" description="Helical" evidence="1">
    <location>
        <begin position="21"/>
        <end position="38"/>
    </location>
</feature>
<feature type="transmembrane region" description="Helical" evidence="1">
    <location>
        <begin position="113"/>
        <end position="132"/>
    </location>
</feature>
<keyword evidence="1" id="KW-1133">Transmembrane helix</keyword>
<feature type="transmembrane region" description="Helical" evidence="1">
    <location>
        <begin position="269"/>
        <end position="294"/>
    </location>
</feature>
<feature type="transmembrane region" description="Helical" evidence="1">
    <location>
        <begin position="85"/>
        <end position="107"/>
    </location>
</feature>
<evidence type="ECO:0000313" key="2">
    <source>
        <dbReference type="EMBL" id="SJM69094.1"/>
    </source>
</evidence>
<feature type="transmembrane region" description="Helical" evidence="1">
    <location>
        <begin position="44"/>
        <end position="64"/>
    </location>
</feature>
<name>A0A1R4GLX1_9MICO</name>
<keyword evidence="1" id="KW-0812">Transmembrane</keyword>
<keyword evidence="3" id="KW-1185">Reference proteome</keyword>
<dbReference type="AlphaFoldDB" id="A0A1R4GLX1"/>
<feature type="transmembrane region" description="Helical" evidence="1">
    <location>
        <begin position="235"/>
        <end position="257"/>
    </location>
</feature>
<feature type="transmembrane region" description="Helical" evidence="1">
    <location>
        <begin position="212"/>
        <end position="229"/>
    </location>
</feature>
<keyword evidence="1" id="KW-0472">Membrane</keyword>
<proteinExistence type="predicted"/>
<reference evidence="2 3" key="1">
    <citation type="submission" date="2017-02" db="EMBL/GenBank/DDBJ databases">
        <authorList>
            <person name="Peterson S.W."/>
        </authorList>
    </citation>
    <scope>NUCLEOTIDE SEQUENCE [LARGE SCALE GENOMIC DNA]</scope>
    <source>
        <strain evidence="2 3">LMG 22410</strain>
    </source>
</reference>
<evidence type="ECO:0000313" key="3">
    <source>
        <dbReference type="Proteomes" id="UP000195787"/>
    </source>
</evidence>
<dbReference type="RefSeq" id="WP_143244752.1">
    <property type="nucleotide sequence ID" value="NZ_FUHU01000046.1"/>
</dbReference>
<feature type="transmembrane region" description="Helical" evidence="1">
    <location>
        <begin position="314"/>
        <end position="337"/>
    </location>
</feature>
<gene>
    <name evidence="2" type="ORF">CZ674_13030</name>
</gene>
<dbReference type="GeneID" id="303174134"/>
<organism evidence="2 3">
    <name type="scientific">Agrococcus casei LMG 22410</name>
    <dbReference type="NCBI Taxonomy" id="1255656"/>
    <lineage>
        <taxon>Bacteria</taxon>
        <taxon>Bacillati</taxon>
        <taxon>Actinomycetota</taxon>
        <taxon>Actinomycetes</taxon>
        <taxon>Micrococcales</taxon>
        <taxon>Microbacteriaceae</taxon>
        <taxon>Agrococcus</taxon>
    </lineage>
</organism>
<dbReference type="OrthoDB" id="345021at2"/>
<feature type="transmembrane region" description="Helical" evidence="1">
    <location>
        <begin position="177"/>
        <end position="200"/>
    </location>
</feature>
<feature type="transmembrane region" description="Helical" evidence="1">
    <location>
        <begin position="379"/>
        <end position="398"/>
    </location>
</feature>
<dbReference type="Proteomes" id="UP000195787">
    <property type="component" value="Unassembled WGS sequence"/>
</dbReference>
<protein>
    <submittedName>
        <fullName evidence="2">Multicopper oxidase</fullName>
    </submittedName>
</protein>
<dbReference type="EMBL" id="FUHU01000046">
    <property type="protein sequence ID" value="SJM69094.1"/>
    <property type="molecule type" value="Genomic_DNA"/>
</dbReference>
<evidence type="ECO:0000256" key="1">
    <source>
        <dbReference type="SAM" id="Phobius"/>
    </source>
</evidence>
<accession>A0A1R4GLX1</accession>
<sequence>MEISRDTDRAPSRGFQPLRDLPTVIWFVLVVVVSLVQSDVPAPRWLMIHLLLLGAATHAILVWSQHFSFALLRAAQTVAHQRWQTWRLALANLGAAAVMIGVVWQMLAATITGATLLIIAVVWHGVSLVLRARGALPGRFGRTIRYYIAAAAFLPLGAAVGAWLAHDASVSLALAHVLINMLGWIGLTVAGTLVTLWPTILRTRAAEHAASGAARALPVLAAAVAVAAIGAAGSWMLVLVLGLVGYLVGLAVIGVSLGKAALQKPPRSFAALSVGAAVLWWIGCLAMLIVRVVLAWAEGGDFTAVRVAVDSVVPFLAAGFVAQVLVGALSHLVPVVLGGGPHPVKAGASVLDVGGVLRVTVANAALLLCTLPVSGVVRMVAAVVYLVSIGSFLPMLFVSMRAQRRAKAEGPRTP</sequence>
<feature type="transmembrane region" description="Helical" evidence="1">
    <location>
        <begin position="349"/>
        <end position="373"/>
    </location>
</feature>